<dbReference type="Pfam" id="PF22483">
    <property type="entry name" value="Mu-transpos_C_2"/>
    <property type="match status" value="1"/>
</dbReference>
<evidence type="ECO:0000259" key="7">
    <source>
        <dbReference type="PROSITE" id="PS50994"/>
    </source>
</evidence>
<dbReference type="PANTHER" id="PTHR35004:SF6">
    <property type="entry name" value="TRANSPOSASE"/>
    <property type="match status" value="1"/>
</dbReference>
<dbReference type="InterPro" id="IPR012337">
    <property type="entry name" value="RNaseH-like_sf"/>
</dbReference>
<dbReference type="AlphaFoldDB" id="A0A2B9ECQ3"/>
<dbReference type="PROSITE" id="PS50994">
    <property type="entry name" value="INTEGRASE"/>
    <property type="match status" value="1"/>
</dbReference>
<dbReference type="GO" id="GO:0003677">
    <property type="term" value="F:DNA binding"/>
    <property type="evidence" value="ECO:0007669"/>
    <property type="project" value="UniProtKB-KW"/>
</dbReference>
<evidence type="ECO:0000256" key="2">
    <source>
        <dbReference type="ARBA" id="ARBA00009277"/>
    </source>
</evidence>
<dbReference type="InterPro" id="IPR054353">
    <property type="entry name" value="IstA-like_C"/>
</dbReference>
<keyword evidence="4" id="KW-0238">DNA-binding</keyword>
<dbReference type="Proteomes" id="UP000222054">
    <property type="component" value="Unassembled WGS sequence"/>
</dbReference>
<feature type="domain" description="HTH IS21-type" evidence="6">
    <location>
        <begin position="5"/>
        <end position="70"/>
    </location>
</feature>
<evidence type="ECO:0000259" key="6">
    <source>
        <dbReference type="PROSITE" id="PS50531"/>
    </source>
</evidence>
<gene>
    <name evidence="8" type="ORF">CN958_02240</name>
</gene>
<protein>
    <submittedName>
        <fullName evidence="8">IS21 family transposase</fullName>
    </submittedName>
</protein>
<proteinExistence type="inferred from homology"/>
<name>A0A2B9ECQ3_BACCE</name>
<accession>A0A2B9ECQ3</accession>
<dbReference type="GO" id="GO:0000150">
    <property type="term" value="F:DNA strand exchange activity"/>
    <property type="evidence" value="ECO:0007669"/>
    <property type="project" value="InterPro"/>
</dbReference>
<evidence type="ECO:0000313" key="9">
    <source>
        <dbReference type="Proteomes" id="UP000222054"/>
    </source>
</evidence>
<dbReference type="InterPro" id="IPR009057">
    <property type="entry name" value="Homeodomain-like_sf"/>
</dbReference>
<dbReference type="EMBL" id="NUHO01000012">
    <property type="protein sequence ID" value="PGM97607.1"/>
    <property type="molecule type" value="Genomic_DNA"/>
</dbReference>
<dbReference type="RefSeq" id="WP_098775684.1">
    <property type="nucleotide sequence ID" value="NZ_NUHO01000012.1"/>
</dbReference>
<feature type="domain" description="Integrase catalytic" evidence="7">
    <location>
        <begin position="124"/>
        <end position="299"/>
    </location>
</feature>
<dbReference type="SUPFAM" id="SSF53098">
    <property type="entry name" value="Ribonuclease H-like"/>
    <property type="match status" value="1"/>
</dbReference>
<dbReference type="InterPro" id="IPR017894">
    <property type="entry name" value="HTH_IS21_transposase_type"/>
</dbReference>
<organism evidence="8 9">
    <name type="scientific">Bacillus cereus</name>
    <dbReference type="NCBI Taxonomy" id="1396"/>
    <lineage>
        <taxon>Bacteria</taxon>
        <taxon>Bacillati</taxon>
        <taxon>Bacillota</taxon>
        <taxon>Bacilli</taxon>
        <taxon>Bacillales</taxon>
        <taxon>Bacillaceae</taxon>
        <taxon>Bacillus</taxon>
        <taxon>Bacillus cereus group</taxon>
    </lineage>
</organism>
<dbReference type="NCBIfam" id="NF033546">
    <property type="entry name" value="transpos_IS21"/>
    <property type="match status" value="1"/>
</dbReference>
<comment type="function">
    <text evidence="1">Involved in the transposition of the insertion sequence.</text>
</comment>
<dbReference type="Gene3D" id="1.10.10.60">
    <property type="entry name" value="Homeodomain-like"/>
    <property type="match status" value="1"/>
</dbReference>
<dbReference type="InterPro" id="IPR006120">
    <property type="entry name" value="Resolvase_HTH_dom"/>
</dbReference>
<evidence type="ECO:0000256" key="4">
    <source>
        <dbReference type="ARBA" id="ARBA00023125"/>
    </source>
</evidence>
<evidence type="ECO:0000256" key="5">
    <source>
        <dbReference type="ARBA" id="ARBA00023172"/>
    </source>
</evidence>
<comment type="similarity">
    <text evidence="2">Belongs to the transposase IS21/IS408/IS1162 family.</text>
</comment>
<comment type="caution">
    <text evidence="8">The sequence shown here is derived from an EMBL/GenBank/DDBJ whole genome shotgun (WGS) entry which is preliminary data.</text>
</comment>
<evidence type="ECO:0000313" key="8">
    <source>
        <dbReference type="EMBL" id="PGM97607.1"/>
    </source>
</evidence>
<dbReference type="GO" id="GO:0032196">
    <property type="term" value="P:transposition"/>
    <property type="evidence" value="ECO:0007669"/>
    <property type="project" value="UniProtKB-KW"/>
</dbReference>
<keyword evidence="3" id="KW-0815">Transposition</keyword>
<dbReference type="GO" id="GO:0015074">
    <property type="term" value="P:DNA integration"/>
    <property type="evidence" value="ECO:0007669"/>
    <property type="project" value="InterPro"/>
</dbReference>
<dbReference type="PANTHER" id="PTHR35004">
    <property type="entry name" value="TRANSPOSASE RV3428C-RELATED"/>
    <property type="match status" value="1"/>
</dbReference>
<dbReference type="SUPFAM" id="SSF46689">
    <property type="entry name" value="Homeodomain-like"/>
    <property type="match status" value="1"/>
</dbReference>
<reference evidence="8 9" key="1">
    <citation type="submission" date="2017-09" db="EMBL/GenBank/DDBJ databases">
        <title>Large-scale bioinformatics analysis of Bacillus genomes uncovers conserved roles of natural products in bacterial physiology.</title>
        <authorList>
            <consortium name="Agbiome Team Llc"/>
            <person name="Bleich R.M."/>
            <person name="Grubbs K.J."/>
            <person name="Santa Maria K.C."/>
            <person name="Allen S.E."/>
            <person name="Farag S."/>
            <person name="Shank E.A."/>
            <person name="Bowers A."/>
        </authorList>
    </citation>
    <scope>NUCLEOTIDE SEQUENCE [LARGE SCALE GENOMIC DNA]</scope>
    <source>
        <strain evidence="8 9">AFS053130</strain>
    </source>
</reference>
<dbReference type="PROSITE" id="PS50531">
    <property type="entry name" value="HTH_IS21"/>
    <property type="match status" value="1"/>
</dbReference>
<keyword evidence="5" id="KW-0233">DNA recombination</keyword>
<dbReference type="InterPro" id="IPR036397">
    <property type="entry name" value="RNaseH_sf"/>
</dbReference>
<evidence type="ECO:0000256" key="3">
    <source>
        <dbReference type="ARBA" id="ARBA00022578"/>
    </source>
</evidence>
<sequence>MDKWEVYVEIHRLNKLGFDVSKIAKKLNISRNTVYRYLEKEPGEMAIWMASTKVRTKKLDAHKEEILCWLEEHPDLSAAQIHDWLTERYPSLSVGESTVRLYISSLREDYQIPKILQTRKYEVIPDPPMGHQAQVDFGTCMVTKENTVIRLWFITFVLAHSCYKYMEWLDRPFTIKDVIHTHETAFQFFGGMPKEMVYDQDILISKNENAGDLILTTEFQQYVNQRKFKVYLCRKADPESKGKIENVVGYIKKNFAKHRKFMNVEKWNEQCWKWFERTGNGKIHNTTKKKPSEMHTLEKAHLQPISALHNSTFSITRTVRKDNTIRFQSNRYSVPLGTYQHMKNVLVYLTVTPENELIIHTACEDGSIIARHTISSAKGQLIQDRQHTRDRSKGISEWIHTLSQAVEDSQQALDYLNQVRQNYPRYIRDQLQLITNIVERYPSHTVLRTLAICIAKKLYSANDLKDVVVVLEKRGDISLIKQNTHVLPLSLDSSVAHIQAEKRPVGVYVSILKEKGGRSWE</sequence>
<dbReference type="Gene3D" id="3.30.420.10">
    <property type="entry name" value="Ribonuclease H-like superfamily/Ribonuclease H"/>
    <property type="match status" value="1"/>
</dbReference>
<dbReference type="Pfam" id="PF02796">
    <property type="entry name" value="HTH_7"/>
    <property type="match status" value="1"/>
</dbReference>
<evidence type="ECO:0000256" key="1">
    <source>
        <dbReference type="ARBA" id="ARBA00002286"/>
    </source>
</evidence>
<dbReference type="InterPro" id="IPR001584">
    <property type="entry name" value="Integrase_cat-core"/>
</dbReference>